<proteinExistence type="inferred from homology"/>
<gene>
    <name evidence="4" type="ORF">WMSIL1_LOCUS2425</name>
</gene>
<dbReference type="PANTHER" id="PTHR45810">
    <property type="entry name" value="HISTONE H3.2"/>
    <property type="match status" value="1"/>
</dbReference>
<dbReference type="Gene3D" id="1.10.20.10">
    <property type="entry name" value="Histone, subunit A"/>
    <property type="match status" value="1"/>
</dbReference>
<dbReference type="SUPFAM" id="SSF47113">
    <property type="entry name" value="Histone-fold"/>
    <property type="match status" value="1"/>
</dbReference>
<dbReference type="Pfam" id="PF00125">
    <property type="entry name" value="Histone"/>
    <property type="match status" value="1"/>
</dbReference>
<evidence type="ECO:0000256" key="2">
    <source>
        <dbReference type="SAM" id="MobiDB-lite"/>
    </source>
</evidence>
<dbReference type="GO" id="GO:0000786">
    <property type="term" value="C:nucleosome"/>
    <property type="evidence" value="ECO:0007669"/>
    <property type="project" value="InterPro"/>
</dbReference>
<protein>
    <recommendedName>
        <fullName evidence="3">Core Histone H2A/H2B/H3 domain-containing protein</fullName>
    </recommendedName>
</protein>
<reference evidence="4 5" key="1">
    <citation type="submission" date="2019-07" db="EMBL/GenBank/DDBJ databases">
        <authorList>
            <person name="Jastrzebski P J."/>
            <person name="Paukszto L."/>
            <person name="Jastrzebski P J."/>
        </authorList>
    </citation>
    <scope>NUCLEOTIDE SEQUENCE [LARGE SCALE GENOMIC DNA]</scope>
    <source>
        <strain evidence="4 5">WMS-il1</strain>
    </source>
</reference>
<dbReference type="AlphaFoldDB" id="A0A564Y5E8"/>
<evidence type="ECO:0000313" key="4">
    <source>
        <dbReference type="EMBL" id="VUZ41793.1"/>
    </source>
</evidence>
<dbReference type="InterPro" id="IPR000164">
    <property type="entry name" value="Histone_H3/CENP-A"/>
</dbReference>
<dbReference type="GO" id="GO:0046982">
    <property type="term" value="F:protein heterodimerization activity"/>
    <property type="evidence" value="ECO:0007669"/>
    <property type="project" value="InterPro"/>
</dbReference>
<dbReference type="Proteomes" id="UP000321570">
    <property type="component" value="Unassembled WGS sequence"/>
</dbReference>
<dbReference type="InterPro" id="IPR009072">
    <property type="entry name" value="Histone-fold"/>
</dbReference>
<feature type="region of interest" description="Disordered" evidence="2">
    <location>
        <begin position="65"/>
        <end position="94"/>
    </location>
</feature>
<feature type="region of interest" description="Disordered" evidence="2">
    <location>
        <begin position="1"/>
        <end position="49"/>
    </location>
</feature>
<accession>A0A564Y5E8</accession>
<organism evidence="4 5">
    <name type="scientific">Hymenolepis diminuta</name>
    <name type="common">Rat tapeworm</name>
    <dbReference type="NCBI Taxonomy" id="6216"/>
    <lineage>
        <taxon>Eukaryota</taxon>
        <taxon>Metazoa</taxon>
        <taxon>Spiralia</taxon>
        <taxon>Lophotrochozoa</taxon>
        <taxon>Platyhelminthes</taxon>
        <taxon>Cestoda</taxon>
        <taxon>Eucestoda</taxon>
        <taxon>Cyclophyllidea</taxon>
        <taxon>Hymenolepididae</taxon>
        <taxon>Hymenolepis</taxon>
    </lineage>
</organism>
<feature type="domain" description="Core Histone H2A/H2B/H3" evidence="3">
    <location>
        <begin position="103"/>
        <end position="184"/>
    </location>
</feature>
<evidence type="ECO:0000256" key="1">
    <source>
        <dbReference type="ARBA" id="ARBA00010343"/>
    </source>
</evidence>
<feature type="compositionally biased region" description="Basic residues" evidence="2">
    <location>
        <begin position="36"/>
        <end position="45"/>
    </location>
</feature>
<dbReference type="GO" id="GO:0003677">
    <property type="term" value="F:DNA binding"/>
    <property type="evidence" value="ECO:0007669"/>
    <property type="project" value="InterPro"/>
</dbReference>
<dbReference type="PANTHER" id="PTHR45810:SF1">
    <property type="entry name" value="HISTONE H3-LIKE CENTROMERIC PROTEIN A"/>
    <property type="match status" value="1"/>
</dbReference>
<sequence>MSGSGHFLRPLAVSTPKQSNRVGAVDLDESHMSVRSARKRLRRPQRREDTGTEVLVAIPRNLPDSPVINASNSTNTNANNNNATRRVPPKQKRPGRIARLVAAEIRYLQKTTHPLIRRACFARVVRAIGQEKESRALNLRWQASALDCLQEATEAFLVDFFSFAARAAAHAKRVTVMVRDFNFIMQFYNKNLFP</sequence>
<dbReference type="SMART" id="SM00428">
    <property type="entry name" value="H3"/>
    <property type="match status" value="1"/>
</dbReference>
<dbReference type="InterPro" id="IPR007125">
    <property type="entry name" value="H2A/H2B/H3"/>
</dbReference>
<evidence type="ECO:0000259" key="3">
    <source>
        <dbReference type="Pfam" id="PF00125"/>
    </source>
</evidence>
<dbReference type="GO" id="GO:0030527">
    <property type="term" value="F:structural constituent of chromatin"/>
    <property type="evidence" value="ECO:0007669"/>
    <property type="project" value="InterPro"/>
</dbReference>
<dbReference type="EMBL" id="CABIJS010000066">
    <property type="protein sequence ID" value="VUZ41793.1"/>
    <property type="molecule type" value="Genomic_DNA"/>
</dbReference>
<evidence type="ECO:0000313" key="5">
    <source>
        <dbReference type="Proteomes" id="UP000321570"/>
    </source>
</evidence>
<comment type="similarity">
    <text evidence="1">Belongs to the histone H3 family.</text>
</comment>
<name>A0A564Y5E8_HYMDI</name>
<keyword evidence="5" id="KW-1185">Reference proteome</keyword>
<feature type="compositionally biased region" description="Low complexity" evidence="2">
    <location>
        <begin position="69"/>
        <end position="84"/>
    </location>
</feature>